<evidence type="ECO:0000256" key="1">
    <source>
        <dbReference type="SAM" id="MobiDB-lite"/>
    </source>
</evidence>
<protein>
    <submittedName>
        <fullName evidence="2">Uncharacterized protein</fullName>
    </submittedName>
</protein>
<accession>A0A0A1U5H4</accession>
<sequence length="447" mass="52936">MSTSDLTPTQITKRVIEFVKKIHAITAIVDGYDVKDERILSEIIETYYSYIHDVENKYYKNSVVMIMEFVKKQSSFLQKVLFTKVQEKQQLFWNSIEYTNIGLFSSSDKERYCVDYINGFGFENLEGWIKNQRAPYIRYALVVVNYILNVKNHFENIYEIMYIFNTPELIKHQTFVDIFTAFFVVLSTKVQLESYVEILRSCLDKNTMLFFSFYQRFVIEELFYVCQSRLQKFEERGDPFFKQNDLSLIFQRANDKLRLREEYKKGYNNDSYTRQATKPFRKSRSPSKSRTRSKSRDYSHVKPVENKYTPTPNIPNSVSQSVERTTEAQTKCSHQRSFAPKLTSDELKLFDEKFAKGTKELSPSCCASLSEDVMDTDFLEKHHLFISIFIPKNSNFDWIISQAVNIGKCQCDFDYSTRELMFEFFSHEDVIAFIKFLGQQSVRYKEF</sequence>
<evidence type="ECO:0000313" key="2">
    <source>
        <dbReference type="EMBL" id="ELP88090.1"/>
    </source>
</evidence>
<name>A0A0A1U5H4_ENTIV</name>
<dbReference type="KEGG" id="eiv:EIN_222330"/>
<dbReference type="OrthoDB" id="27875at2759"/>
<dbReference type="OMA" id="NICEWIK"/>
<evidence type="ECO:0000313" key="3">
    <source>
        <dbReference type="Proteomes" id="UP000014680"/>
    </source>
</evidence>
<dbReference type="RefSeq" id="XP_004254861.1">
    <property type="nucleotide sequence ID" value="XM_004254813.1"/>
</dbReference>
<proteinExistence type="predicted"/>
<feature type="compositionally biased region" description="Basic and acidic residues" evidence="1">
    <location>
        <begin position="294"/>
        <end position="305"/>
    </location>
</feature>
<feature type="region of interest" description="Disordered" evidence="1">
    <location>
        <begin position="268"/>
        <end position="319"/>
    </location>
</feature>
<keyword evidence="3" id="KW-1185">Reference proteome</keyword>
<gene>
    <name evidence="2" type="ORF">EIN_222330</name>
</gene>
<dbReference type="GeneID" id="14887080"/>
<dbReference type="EMBL" id="KB206756">
    <property type="protein sequence ID" value="ELP88090.1"/>
    <property type="molecule type" value="Genomic_DNA"/>
</dbReference>
<feature type="compositionally biased region" description="Basic residues" evidence="1">
    <location>
        <begin position="279"/>
        <end position="293"/>
    </location>
</feature>
<dbReference type="AlphaFoldDB" id="A0A0A1U5H4"/>
<feature type="compositionally biased region" description="Polar residues" evidence="1">
    <location>
        <begin position="308"/>
        <end position="319"/>
    </location>
</feature>
<reference evidence="2 3" key="1">
    <citation type="submission" date="2012-10" db="EMBL/GenBank/DDBJ databases">
        <authorList>
            <person name="Zafar N."/>
            <person name="Inman J."/>
            <person name="Hall N."/>
            <person name="Lorenzi H."/>
            <person name="Caler E."/>
        </authorList>
    </citation>
    <scope>NUCLEOTIDE SEQUENCE [LARGE SCALE GENOMIC DNA]</scope>
    <source>
        <strain evidence="2 3">IP1</strain>
    </source>
</reference>
<dbReference type="Proteomes" id="UP000014680">
    <property type="component" value="Unassembled WGS sequence"/>
</dbReference>
<organism evidence="2 3">
    <name type="scientific">Entamoeba invadens IP1</name>
    <dbReference type="NCBI Taxonomy" id="370355"/>
    <lineage>
        <taxon>Eukaryota</taxon>
        <taxon>Amoebozoa</taxon>
        <taxon>Evosea</taxon>
        <taxon>Archamoebae</taxon>
        <taxon>Mastigamoebida</taxon>
        <taxon>Entamoebidae</taxon>
        <taxon>Entamoeba</taxon>
    </lineage>
</organism>
<dbReference type="VEuPathDB" id="AmoebaDB:EIN_222330"/>